<evidence type="ECO:0000313" key="2">
    <source>
        <dbReference type="EMBL" id="MBR0667944.1"/>
    </source>
</evidence>
<protein>
    <submittedName>
        <fullName evidence="2">Uncharacterized protein</fullName>
    </submittedName>
</protein>
<gene>
    <name evidence="2" type="ORF">GXW71_26550</name>
</gene>
<organism evidence="2 3">
    <name type="scientific">Plastoroseomonas hellenica</name>
    <dbReference type="NCBI Taxonomy" id="2687306"/>
    <lineage>
        <taxon>Bacteria</taxon>
        <taxon>Pseudomonadati</taxon>
        <taxon>Pseudomonadota</taxon>
        <taxon>Alphaproteobacteria</taxon>
        <taxon>Acetobacterales</taxon>
        <taxon>Acetobacteraceae</taxon>
        <taxon>Plastoroseomonas</taxon>
    </lineage>
</organism>
<evidence type="ECO:0000256" key="1">
    <source>
        <dbReference type="SAM" id="SignalP"/>
    </source>
</evidence>
<dbReference type="RefSeq" id="WP_211855719.1">
    <property type="nucleotide sequence ID" value="NZ_JAAGBB010000044.1"/>
</dbReference>
<name>A0ABS5F5X7_9PROT</name>
<proteinExistence type="predicted"/>
<feature type="chain" id="PRO_5046582808" evidence="1">
    <location>
        <begin position="20"/>
        <end position="128"/>
    </location>
</feature>
<comment type="caution">
    <text evidence="2">The sequence shown here is derived from an EMBL/GenBank/DDBJ whole genome shotgun (WGS) entry which is preliminary data.</text>
</comment>
<reference evidence="3" key="1">
    <citation type="journal article" date="2021" name="Syst. Appl. Microbiol.">
        <title>Roseomonas hellenica sp. nov., isolated from roots of wild-growing Alkanna tinctoria.</title>
        <authorList>
            <person name="Rat A."/>
            <person name="Naranjo H.D."/>
            <person name="Lebbe L."/>
            <person name="Cnockaert M."/>
            <person name="Krigas N."/>
            <person name="Grigoriadou K."/>
            <person name="Maloupa E."/>
            <person name="Willems A."/>
        </authorList>
    </citation>
    <scope>NUCLEOTIDE SEQUENCE [LARGE SCALE GENOMIC DNA]</scope>
    <source>
        <strain evidence="3">LMG 31523</strain>
    </source>
</reference>
<dbReference type="EMBL" id="JAAGBB010000044">
    <property type="protein sequence ID" value="MBR0667944.1"/>
    <property type="molecule type" value="Genomic_DNA"/>
</dbReference>
<dbReference type="Proteomes" id="UP001196870">
    <property type="component" value="Unassembled WGS sequence"/>
</dbReference>
<feature type="signal peptide" evidence="1">
    <location>
        <begin position="1"/>
        <end position="19"/>
    </location>
</feature>
<keyword evidence="1" id="KW-0732">Signal</keyword>
<evidence type="ECO:0000313" key="3">
    <source>
        <dbReference type="Proteomes" id="UP001196870"/>
    </source>
</evidence>
<accession>A0ABS5F5X7</accession>
<sequence length="128" mass="13601">MRSVPAALAVLLLPASAGADCGLPEPRRSFSNGTVWLCEAIDWPAGDTLTLRCDNNGIHRVRVRGTGERVRGHQGTEALRRRTQGIDLTVLPRHRARDLVVADVLDGAINIGEALSGGGVLRAACATR</sequence>
<keyword evidence="3" id="KW-1185">Reference proteome</keyword>